<dbReference type="CDD" id="cd00392">
    <property type="entry name" value="Ribosomal_L13"/>
    <property type="match status" value="1"/>
</dbReference>
<evidence type="ECO:0000313" key="5">
    <source>
        <dbReference type="EMBL" id="OHB04708.1"/>
    </source>
</evidence>
<dbReference type="AlphaFoldDB" id="A0A1G2U5E5"/>
<dbReference type="GO" id="GO:0017148">
    <property type="term" value="P:negative regulation of translation"/>
    <property type="evidence" value="ECO:0007669"/>
    <property type="project" value="TreeGrafter"/>
</dbReference>
<proteinExistence type="inferred from homology"/>
<dbReference type="Proteomes" id="UP000176800">
    <property type="component" value="Unassembled WGS sequence"/>
</dbReference>
<dbReference type="PIRSF" id="PIRSF002181">
    <property type="entry name" value="Ribosomal_L13"/>
    <property type="match status" value="1"/>
</dbReference>
<comment type="caution">
    <text evidence="5">The sequence shown here is derived from an EMBL/GenBank/DDBJ whole genome shotgun (WGS) entry which is preliminary data.</text>
</comment>
<organism evidence="5 6">
    <name type="scientific">Candidatus Zambryskibacteria bacterium RIFCSPLOWO2_01_FULL_45_21</name>
    <dbReference type="NCBI Taxonomy" id="1802761"/>
    <lineage>
        <taxon>Bacteria</taxon>
        <taxon>Candidatus Zambryskiibacteriota</taxon>
    </lineage>
</organism>
<keyword evidence="3" id="KW-0687">Ribonucleoprotein</keyword>
<name>A0A1G2U5E5_9BACT</name>
<evidence type="ECO:0000256" key="1">
    <source>
        <dbReference type="ARBA" id="ARBA00006227"/>
    </source>
</evidence>
<dbReference type="GO" id="GO:0006412">
    <property type="term" value="P:translation"/>
    <property type="evidence" value="ECO:0007669"/>
    <property type="project" value="InterPro"/>
</dbReference>
<sequence>MKIIDAKGKKLGRVASQAASLLIGKDSLRFARNIAPEVEVHLINAGALDLNEKRVDQKQYVSYSGYPGGLKKEAMKHRLERRGIAEIIRQTVYGMLPKNKLRAKMIKNLKISK</sequence>
<dbReference type="GO" id="GO:1990904">
    <property type="term" value="C:ribonucleoprotein complex"/>
    <property type="evidence" value="ECO:0007669"/>
    <property type="project" value="UniProtKB-KW"/>
</dbReference>
<dbReference type="InterPro" id="IPR036899">
    <property type="entry name" value="Ribosomal_uL13_sf"/>
</dbReference>
<accession>A0A1G2U5E5</accession>
<dbReference type="GO" id="GO:0005840">
    <property type="term" value="C:ribosome"/>
    <property type="evidence" value="ECO:0007669"/>
    <property type="project" value="UniProtKB-KW"/>
</dbReference>
<dbReference type="InterPro" id="IPR005823">
    <property type="entry name" value="Ribosomal_uL13_bac-type"/>
</dbReference>
<reference evidence="5 6" key="1">
    <citation type="journal article" date="2016" name="Nat. Commun.">
        <title>Thousands of microbial genomes shed light on interconnected biogeochemical processes in an aquifer system.</title>
        <authorList>
            <person name="Anantharaman K."/>
            <person name="Brown C.T."/>
            <person name="Hug L.A."/>
            <person name="Sharon I."/>
            <person name="Castelle C.J."/>
            <person name="Probst A.J."/>
            <person name="Thomas B.C."/>
            <person name="Singh A."/>
            <person name="Wilkins M.J."/>
            <person name="Karaoz U."/>
            <person name="Brodie E.L."/>
            <person name="Williams K.H."/>
            <person name="Hubbard S.S."/>
            <person name="Banfield J.F."/>
        </authorList>
    </citation>
    <scope>NUCLEOTIDE SEQUENCE [LARGE SCALE GENOMIC DNA]</scope>
</reference>
<dbReference type="InterPro" id="IPR005822">
    <property type="entry name" value="Ribosomal_uL13"/>
</dbReference>
<comment type="similarity">
    <text evidence="1">Belongs to the universal ribosomal protein uL13 family.</text>
</comment>
<dbReference type="Pfam" id="PF00572">
    <property type="entry name" value="Ribosomal_L13"/>
    <property type="match status" value="1"/>
</dbReference>
<dbReference type="GO" id="GO:0003729">
    <property type="term" value="F:mRNA binding"/>
    <property type="evidence" value="ECO:0007669"/>
    <property type="project" value="TreeGrafter"/>
</dbReference>
<evidence type="ECO:0000256" key="3">
    <source>
        <dbReference type="ARBA" id="ARBA00023274"/>
    </source>
</evidence>
<evidence type="ECO:0000313" key="6">
    <source>
        <dbReference type="Proteomes" id="UP000176800"/>
    </source>
</evidence>
<dbReference type="PANTHER" id="PTHR11545:SF2">
    <property type="entry name" value="LARGE RIBOSOMAL SUBUNIT PROTEIN UL13M"/>
    <property type="match status" value="1"/>
</dbReference>
<protein>
    <recommendedName>
        <fullName evidence="4">50S ribosomal protein L13</fullName>
    </recommendedName>
</protein>
<keyword evidence="2 5" id="KW-0689">Ribosomal protein</keyword>
<dbReference type="GO" id="GO:0003735">
    <property type="term" value="F:structural constituent of ribosome"/>
    <property type="evidence" value="ECO:0007669"/>
    <property type="project" value="InterPro"/>
</dbReference>
<dbReference type="PANTHER" id="PTHR11545">
    <property type="entry name" value="RIBOSOMAL PROTEIN L13"/>
    <property type="match status" value="1"/>
</dbReference>
<evidence type="ECO:0000256" key="2">
    <source>
        <dbReference type="ARBA" id="ARBA00022980"/>
    </source>
</evidence>
<dbReference type="SUPFAM" id="SSF52161">
    <property type="entry name" value="Ribosomal protein L13"/>
    <property type="match status" value="1"/>
</dbReference>
<dbReference type="NCBIfam" id="TIGR01066">
    <property type="entry name" value="rplM_bact"/>
    <property type="match status" value="1"/>
</dbReference>
<gene>
    <name evidence="5" type="ORF">A3B14_01710</name>
</gene>
<dbReference type="Gene3D" id="3.90.1180.10">
    <property type="entry name" value="Ribosomal protein L13"/>
    <property type="match status" value="1"/>
</dbReference>
<evidence type="ECO:0000256" key="4">
    <source>
        <dbReference type="ARBA" id="ARBA00035499"/>
    </source>
</evidence>
<dbReference type="EMBL" id="MHWE01000004">
    <property type="protein sequence ID" value="OHB04708.1"/>
    <property type="molecule type" value="Genomic_DNA"/>
</dbReference>